<dbReference type="InterPro" id="IPR009003">
    <property type="entry name" value="Peptidase_S1_PA"/>
</dbReference>
<dbReference type="GeneTree" id="ENSGT00390000005182"/>
<dbReference type="InParanoid" id="A0A3Q3GBB6"/>
<dbReference type="GO" id="GO:0005634">
    <property type="term" value="C:nucleus"/>
    <property type="evidence" value="ECO:0007669"/>
    <property type="project" value="TreeGrafter"/>
</dbReference>
<proteinExistence type="predicted"/>
<dbReference type="InterPro" id="IPR043504">
    <property type="entry name" value="Peptidase_S1_PA_chymotrypsin"/>
</dbReference>
<organism evidence="2 3">
    <name type="scientific">Labrus bergylta</name>
    <name type="common">ballan wrasse</name>
    <dbReference type="NCBI Taxonomy" id="56723"/>
    <lineage>
        <taxon>Eukaryota</taxon>
        <taxon>Metazoa</taxon>
        <taxon>Chordata</taxon>
        <taxon>Craniata</taxon>
        <taxon>Vertebrata</taxon>
        <taxon>Euteleostomi</taxon>
        <taxon>Actinopterygii</taxon>
        <taxon>Neopterygii</taxon>
        <taxon>Teleostei</taxon>
        <taxon>Neoteleostei</taxon>
        <taxon>Acanthomorphata</taxon>
        <taxon>Eupercaria</taxon>
        <taxon>Labriformes</taxon>
        <taxon>Labridae</taxon>
        <taxon>Labrus</taxon>
    </lineage>
</organism>
<dbReference type="PANTHER" id="PTHR14389">
    <property type="entry name" value="SI:CH1073-475A24.1"/>
    <property type="match status" value="1"/>
</dbReference>
<evidence type="ECO:0000256" key="1">
    <source>
        <dbReference type="SAM" id="Phobius"/>
    </source>
</evidence>
<accession>A0A3Q3GBB6</accession>
<keyword evidence="1" id="KW-0472">Membrane</keyword>
<dbReference type="GO" id="GO:0000785">
    <property type="term" value="C:chromatin"/>
    <property type="evidence" value="ECO:0007669"/>
    <property type="project" value="TreeGrafter"/>
</dbReference>
<keyword evidence="1" id="KW-0812">Transmembrane</keyword>
<reference evidence="2" key="2">
    <citation type="submission" date="2025-09" db="UniProtKB">
        <authorList>
            <consortium name="Ensembl"/>
        </authorList>
    </citation>
    <scope>IDENTIFICATION</scope>
</reference>
<dbReference type="PANTHER" id="PTHR14389:SF3">
    <property type="entry name" value="PROTEIN FAM111A-LIKE"/>
    <property type="match status" value="1"/>
</dbReference>
<dbReference type="Pfam" id="PF13365">
    <property type="entry name" value="Trypsin_2"/>
    <property type="match status" value="1"/>
</dbReference>
<dbReference type="SUPFAM" id="SSF50494">
    <property type="entry name" value="Trypsin-like serine proteases"/>
    <property type="match status" value="1"/>
</dbReference>
<reference evidence="2" key="1">
    <citation type="submission" date="2025-08" db="UniProtKB">
        <authorList>
            <consortium name="Ensembl"/>
        </authorList>
    </citation>
    <scope>IDENTIFICATION</scope>
</reference>
<dbReference type="GO" id="GO:0006260">
    <property type="term" value="P:DNA replication"/>
    <property type="evidence" value="ECO:0007669"/>
    <property type="project" value="TreeGrafter"/>
</dbReference>
<dbReference type="STRING" id="56723.ENSLBEP00000030471"/>
<dbReference type="Gene3D" id="2.40.10.10">
    <property type="entry name" value="Trypsin-like serine proteases"/>
    <property type="match status" value="2"/>
</dbReference>
<keyword evidence="3" id="KW-1185">Reference proteome</keyword>
<keyword evidence="1" id="KW-1133">Transmembrane helix</keyword>
<dbReference type="Proteomes" id="UP000261660">
    <property type="component" value="Unplaced"/>
</dbReference>
<evidence type="ECO:0008006" key="4">
    <source>
        <dbReference type="Google" id="ProtNLM"/>
    </source>
</evidence>
<dbReference type="AlphaFoldDB" id="A0A3Q3GBB6"/>
<feature type="transmembrane region" description="Helical" evidence="1">
    <location>
        <begin position="53"/>
        <end position="77"/>
    </location>
</feature>
<name>A0A3Q3GBB6_9LABR</name>
<evidence type="ECO:0000313" key="2">
    <source>
        <dbReference type="Ensembl" id="ENSLBEP00000030471.1"/>
    </source>
</evidence>
<evidence type="ECO:0000313" key="3">
    <source>
        <dbReference type="Proteomes" id="UP000261660"/>
    </source>
</evidence>
<protein>
    <recommendedName>
        <fullName evidence="4">Serine protease</fullName>
    </recommendedName>
</protein>
<sequence>MCSRFTQTHRRVRNMLHDLTYREQTSKLTTKLSQKLYVYNKIRSYLSFFVSETYLHAIVFSSISYCLPIWSLTFLIATHFPCSCIKEGEVLIISKTPDQVEEEREVRPLLSKDNYVVFYIDTTGGKNTRTKTLFISNAVKKFKFLCVYGENRISVEEALNRDGHFDNIAGFSLTENDDPEKVLTALMTYREENKFKIETPGPSNRPEQTPVSGAERHVEIYQMLRQQYPDLKRLMKLRFPGDSYKREQQKVSKENFGKIQNTFSKFHIVKKLIERGESVCKVVENKCSGTGFVLFENFNITNAHLFKNCVEQNTLKQGVNVYVIFNYDTRTDTQNNTFKVEQSCIFYIEDELDYAVLQVQSDLTAQTEQGKHSTLPAGLLESIGEMPVDGAACLIGHPGGDVKQIDLTSIIETEKREQAISLEMIMKSGTKADKVMTYNTFMYHGASGSPLFDADGSVWMTHLSLSLSLSLSLCLSLQLNSDGDSSSDEDPQVMNTDSTPFQHMNTKDCKIRSQCIRVFNPHSI</sequence>
<dbReference type="Ensembl" id="ENSLBET00000031880.1">
    <property type="protein sequence ID" value="ENSLBEP00000030471.1"/>
    <property type="gene ID" value="ENSLBEG00000023008.1"/>
</dbReference>